<proteinExistence type="predicted"/>
<organism evidence="2 3">
    <name type="scientific">Prunus dulcis</name>
    <name type="common">Almond</name>
    <name type="synonym">Amygdalus dulcis</name>
    <dbReference type="NCBI Taxonomy" id="3755"/>
    <lineage>
        <taxon>Eukaryota</taxon>
        <taxon>Viridiplantae</taxon>
        <taxon>Streptophyta</taxon>
        <taxon>Embryophyta</taxon>
        <taxon>Tracheophyta</taxon>
        <taxon>Spermatophyta</taxon>
        <taxon>Magnoliopsida</taxon>
        <taxon>eudicotyledons</taxon>
        <taxon>Gunneridae</taxon>
        <taxon>Pentapetalae</taxon>
        <taxon>rosids</taxon>
        <taxon>fabids</taxon>
        <taxon>Rosales</taxon>
        <taxon>Rosaceae</taxon>
        <taxon>Amygdaloideae</taxon>
        <taxon>Amygdaleae</taxon>
        <taxon>Prunus</taxon>
    </lineage>
</organism>
<accession>A0AAD4WK22</accession>
<gene>
    <name evidence="2" type="ORF">L3X38_011628</name>
</gene>
<evidence type="ECO:0000256" key="1">
    <source>
        <dbReference type="SAM" id="MobiDB-lite"/>
    </source>
</evidence>
<dbReference type="AlphaFoldDB" id="A0AAD4WK22"/>
<reference evidence="2 3" key="1">
    <citation type="journal article" date="2022" name="G3 (Bethesda)">
        <title>Whole-genome sequence and methylome profiling of the almond [Prunus dulcis (Mill.) D.A. Webb] cultivar 'Nonpareil'.</title>
        <authorList>
            <person name="D'Amico-Willman K.M."/>
            <person name="Ouma W.Z."/>
            <person name="Meulia T."/>
            <person name="Sideli G.M."/>
            <person name="Gradziel T.M."/>
            <person name="Fresnedo-Ramirez J."/>
        </authorList>
    </citation>
    <scope>NUCLEOTIDE SEQUENCE [LARGE SCALE GENOMIC DNA]</scope>
    <source>
        <strain evidence="2">Clone GOH B32 T37-40</strain>
    </source>
</reference>
<sequence>MMVGATKKDLTEELAYGELGDKDFVGPEPEEDLAEENEAEGEGPSVPNKIDVNMVVVLPSKFLALEGQNGYLDRDVYVCPASSEKPLYIMTHIEGMQVSNVFVDCGAMVNILP</sequence>
<evidence type="ECO:0000313" key="2">
    <source>
        <dbReference type="EMBL" id="KAI5343752.1"/>
    </source>
</evidence>
<feature type="compositionally biased region" description="Acidic residues" evidence="1">
    <location>
        <begin position="28"/>
        <end position="41"/>
    </location>
</feature>
<dbReference type="Proteomes" id="UP001054821">
    <property type="component" value="Chromosome 2"/>
</dbReference>
<dbReference type="EMBL" id="JAJFAZ020000002">
    <property type="protein sequence ID" value="KAI5343752.1"/>
    <property type="molecule type" value="Genomic_DNA"/>
</dbReference>
<evidence type="ECO:0000313" key="3">
    <source>
        <dbReference type="Proteomes" id="UP001054821"/>
    </source>
</evidence>
<feature type="region of interest" description="Disordered" evidence="1">
    <location>
        <begin position="14"/>
        <end position="47"/>
    </location>
</feature>
<keyword evidence="3" id="KW-1185">Reference proteome</keyword>
<comment type="caution">
    <text evidence="2">The sequence shown here is derived from an EMBL/GenBank/DDBJ whole genome shotgun (WGS) entry which is preliminary data.</text>
</comment>
<name>A0AAD4WK22_PRUDU</name>
<protein>
    <submittedName>
        <fullName evidence="2">Uncharacterized protein</fullName>
    </submittedName>
</protein>